<dbReference type="InterPro" id="IPR007346">
    <property type="entry name" value="Endonuclease-I"/>
</dbReference>
<proteinExistence type="predicted"/>
<name>A0A3G4ZP47_9VIRU</name>
<reference evidence="3" key="1">
    <citation type="submission" date="2018-10" db="EMBL/GenBank/DDBJ databases">
        <title>Hidden diversity of soil giant viruses.</title>
        <authorList>
            <person name="Schulz F."/>
            <person name="Alteio L."/>
            <person name="Goudeau D."/>
            <person name="Ryan E.M."/>
            <person name="Malmstrom R.R."/>
            <person name="Blanchard J."/>
            <person name="Woyke T."/>
        </authorList>
    </citation>
    <scope>NUCLEOTIDE SEQUENCE</scope>
    <source>
        <strain evidence="3">TEV1</strain>
    </source>
</reference>
<dbReference type="EMBL" id="MK071979">
    <property type="protein sequence ID" value="AYV75363.1"/>
    <property type="molecule type" value="Genomic_DNA"/>
</dbReference>
<keyword evidence="1" id="KW-0540">Nuclease</keyword>
<dbReference type="PANTHER" id="PTHR33607:SF2">
    <property type="entry name" value="ENDONUCLEASE-1"/>
    <property type="match status" value="1"/>
</dbReference>
<dbReference type="Pfam" id="PF04231">
    <property type="entry name" value="Endonuclease_1"/>
    <property type="match status" value="1"/>
</dbReference>
<evidence type="ECO:0008006" key="4">
    <source>
        <dbReference type="Google" id="ProtNLM"/>
    </source>
</evidence>
<dbReference type="PANTHER" id="PTHR33607">
    <property type="entry name" value="ENDONUCLEASE-1"/>
    <property type="match status" value="1"/>
</dbReference>
<evidence type="ECO:0000313" key="3">
    <source>
        <dbReference type="EMBL" id="AYV75363.1"/>
    </source>
</evidence>
<gene>
    <name evidence="3" type="ORF">Terrestrivirus1_237</name>
</gene>
<protein>
    <recommendedName>
        <fullName evidence="4">Endonuclease I</fullName>
    </recommendedName>
</protein>
<dbReference type="GO" id="GO:0004518">
    <property type="term" value="F:nuclease activity"/>
    <property type="evidence" value="ECO:0007669"/>
    <property type="project" value="UniProtKB-KW"/>
</dbReference>
<organism evidence="3">
    <name type="scientific">Terrestrivirus sp</name>
    <dbReference type="NCBI Taxonomy" id="2487775"/>
    <lineage>
        <taxon>Viruses</taxon>
        <taxon>Varidnaviria</taxon>
        <taxon>Bamfordvirae</taxon>
        <taxon>Nucleocytoviricota</taxon>
        <taxon>Megaviricetes</taxon>
        <taxon>Imitervirales</taxon>
        <taxon>Mimiviridae</taxon>
        <taxon>Klosneuvirinae</taxon>
    </lineage>
</organism>
<keyword evidence="2" id="KW-0378">Hydrolase</keyword>
<dbReference type="GO" id="GO:0016787">
    <property type="term" value="F:hydrolase activity"/>
    <property type="evidence" value="ECO:0007669"/>
    <property type="project" value="UniProtKB-KW"/>
</dbReference>
<evidence type="ECO:0000256" key="1">
    <source>
        <dbReference type="ARBA" id="ARBA00022722"/>
    </source>
</evidence>
<evidence type="ECO:0000256" key="2">
    <source>
        <dbReference type="ARBA" id="ARBA00022801"/>
    </source>
</evidence>
<dbReference type="InterPro" id="IPR044925">
    <property type="entry name" value="His-Me_finger_sf"/>
</dbReference>
<sequence>MYIYVIMENYEKERKQLLEETKNISGVDLRNYLKDKFYIKNNIPYNDVGVVLFKVDDGKFYDNINSTPKAENCEHVVPQSLFSEKLPMRSDLHHLYLCGVQSNSLRSNYKFEDIPLSDKPKWIINDTDYKATIVPSNPDEYSDYITNKGFEPKKVTRGNVARACAYFFTMYPEYFDVMPKVIDVPVMIEWNEIDPVNDYDITRNYAIYDVQKNLNPYVLAPELISKAFE</sequence>
<accession>A0A3G4ZP47</accession>
<dbReference type="SUPFAM" id="SSF54060">
    <property type="entry name" value="His-Me finger endonucleases"/>
    <property type="match status" value="1"/>
</dbReference>